<dbReference type="EMBL" id="CAJOBI010001815">
    <property type="protein sequence ID" value="CAF3900749.1"/>
    <property type="molecule type" value="Genomic_DNA"/>
</dbReference>
<dbReference type="EMBL" id="CAJOBG010000858">
    <property type="protein sequence ID" value="CAF3867051.1"/>
    <property type="molecule type" value="Genomic_DNA"/>
</dbReference>
<evidence type="ECO:0000313" key="12">
    <source>
        <dbReference type="Proteomes" id="UP000663866"/>
    </source>
</evidence>
<sequence>MSSHRLTLEELPDEIQLMILKYLSHYDWYYSFFRLNCHYNNLIKYITPININTKWLDYDIDQSGILISDYWVWNDRFLYFMVPKIRASQSNSIQWLFIAPDSVDKYTQQLDRRIFHIIQKYRVQSNAPGFLVSKANYYFFSISEDLSHLEEWIRENYPAHYEIIRSFGPRHHLPKRITHHDGKYLEIKHALAEIQRLERLKRKSMIYECAQQIWSELRGLYDVNLLDLVVEE</sequence>
<protein>
    <recommendedName>
        <fullName evidence="1">F-box domain-containing protein</fullName>
    </recommendedName>
</protein>
<evidence type="ECO:0000313" key="8">
    <source>
        <dbReference type="EMBL" id="CAF3867051.1"/>
    </source>
</evidence>
<dbReference type="InterPro" id="IPR001810">
    <property type="entry name" value="F-box_dom"/>
</dbReference>
<gene>
    <name evidence="7" type="ORF">BYL167_LOCUS6521</name>
    <name evidence="2" type="ORF">CJN711_LOCUS29670</name>
    <name evidence="10" type="ORF">GIL414_LOCUS8881</name>
    <name evidence="3" type="ORF">KQP761_LOCUS19872</name>
    <name evidence="4" type="ORF">MBJ925_LOCUS4519</name>
    <name evidence="8" type="ORF">OVN521_LOCUS7709</name>
    <name evidence="9" type="ORF">SMN809_LOCUS6622</name>
    <name evidence="11" type="ORF">UXM345_LOCUS19153</name>
    <name evidence="5" type="ORF">WKI299_LOCUS1158</name>
    <name evidence="6" type="ORF">XDN619_LOCUS15219</name>
</gene>
<dbReference type="Proteomes" id="UP000681720">
    <property type="component" value="Unassembled WGS sequence"/>
</dbReference>
<dbReference type="EMBL" id="CAJNOW010010245">
    <property type="protein sequence ID" value="CAF1578055.1"/>
    <property type="molecule type" value="Genomic_DNA"/>
</dbReference>
<dbReference type="AlphaFoldDB" id="A0A819FG70"/>
<evidence type="ECO:0000259" key="1">
    <source>
        <dbReference type="PROSITE" id="PS50181"/>
    </source>
</evidence>
<dbReference type="EMBL" id="CAJNRF010000064">
    <property type="protein sequence ID" value="CAF1934459.1"/>
    <property type="molecule type" value="Genomic_DNA"/>
</dbReference>
<proteinExistence type="predicted"/>
<dbReference type="Proteomes" id="UP000681967">
    <property type="component" value="Unassembled WGS sequence"/>
</dbReference>
<dbReference type="PROSITE" id="PS50181">
    <property type="entry name" value="FBOX"/>
    <property type="match status" value="1"/>
</dbReference>
<dbReference type="Proteomes" id="UP000663824">
    <property type="component" value="Unassembled WGS sequence"/>
</dbReference>
<evidence type="ECO:0000313" key="2">
    <source>
        <dbReference type="EMBL" id="CAF1540192.1"/>
    </source>
</evidence>
<dbReference type="Proteomes" id="UP000663887">
    <property type="component" value="Unassembled WGS sequence"/>
</dbReference>
<evidence type="ECO:0000313" key="11">
    <source>
        <dbReference type="EMBL" id="CAF4049910.1"/>
    </source>
</evidence>
<dbReference type="Proteomes" id="UP000663842">
    <property type="component" value="Unassembled WGS sequence"/>
</dbReference>
<keyword evidence="12" id="KW-1185">Reference proteome</keyword>
<evidence type="ECO:0000313" key="3">
    <source>
        <dbReference type="EMBL" id="CAF1578055.1"/>
    </source>
</evidence>
<feature type="domain" description="F-box" evidence="1">
    <location>
        <begin position="5"/>
        <end position="58"/>
    </location>
</feature>
<accession>A0A819FG70</accession>
<dbReference type="EMBL" id="CAJOBF010002679">
    <property type="protein sequence ID" value="CAF4049910.1"/>
    <property type="molecule type" value="Genomic_DNA"/>
</dbReference>
<evidence type="ECO:0000313" key="6">
    <source>
        <dbReference type="EMBL" id="CAF2083574.1"/>
    </source>
</evidence>
<dbReference type="Proteomes" id="UP000676336">
    <property type="component" value="Unassembled WGS sequence"/>
</dbReference>
<evidence type="ECO:0000313" key="5">
    <source>
        <dbReference type="EMBL" id="CAF1934459.1"/>
    </source>
</evidence>
<organism evidence="8 12">
    <name type="scientific">Rotaria magnacalcarata</name>
    <dbReference type="NCBI Taxonomy" id="392030"/>
    <lineage>
        <taxon>Eukaryota</taxon>
        <taxon>Metazoa</taxon>
        <taxon>Spiralia</taxon>
        <taxon>Gnathifera</taxon>
        <taxon>Rotifera</taxon>
        <taxon>Eurotatoria</taxon>
        <taxon>Bdelloidea</taxon>
        <taxon>Philodinida</taxon>
        <taxon>Philodinidae</taxon>
        <taxon>Rotaria</taxon>
    </lineage>
</organism>
<dbReference type="EMBL" id="CAJOBH010001599">
    <property type="protein sequence ID" value="CAF3863578.1"/>
    <property type="molecule type" value="Genomic_DNA"/>
</dbReference>
<reference evidence="8" key="1">
    <citation type="submission" date="2021-02" db="EMBL/GenBank/DDBJ databases">
        <authorList>
            <person name="Nowell W R."/>
        </authorList>
    </citation>
    <scope>NUCLEOTIDE SEQUENCE</scope>
</reference>
<evidence type="ECO:0000313" key="4">
    <source>
        <dbReference type="EMBL" id="CAF1932599.1"/>
    </source>
</evidence>
<name>A0A819FG70_9BILA</name>
<dbReference type="EMBL" id="CAJOBJ010002941">
    <property type="protein sequence ID" value="CAF3947024.1"/>
    <property type="molecule type" value="Genomic_DNA"/>
</dbReference>
<dbReference type="EMBL" id="CAJNRE010000838">
    <property type="protein sequence ID" value="CAF1932599.1"/>
    <property type="molecule type" value="Genomic_DNA"/>
</dbReference>
<dbReference type="Proteomes" id="UP000663855">
    <property type="component" value="Unassembled WGS sequence"/>
</dbReference>
<dbReference type="Proteomes" id="UP000663834">
    <property type="component" value="Unassembled WGS sequence"/>
</dbReference>
<comment type="caution">
    <text evidence="8">The sequence shown here is derived from an EMBL/GenBank/DDBJ whole genome shotgun (WGS) entry which is preliminary data.</text>
</comment>
<evidence type="ECO:0000313" key="9">
    <source>
        <dbReference type="EMBL" id="CAF3900749.1"/>
    </source>
</evidence>
<dbReference type="OrthoDB" id="9972100at2759"/>
<evidence type="ECO:0000313" key="10">
    <source>
        <dbReference type="EMBL" id="CAF3947024.1"/>
    </source>
</evidence>
<dbReference type="EMBL" id="CAJNRG010006212">
    <property type="protein sequence ID" value="CAF2083574.1"/>
    <property type="molecule type" value="Genomic_DNA"/>
</dbReference>
<evidence type="ECO:0000313" key="7">
    <source>
        <dbReference type="EMBL" id="CAF3863578.1"/>
    </source>
</evidence>
<dbReference type="EMBL" id="CAJNOV010014078">
    <property type="protein sequence ID" value="CAF1540192.1"/>
    <property type="molecule type" value="Genomic_DNA"/>
</dbReference>
<dbReference type="Proteomes" id="UP000663866">
    <property type="component" value="Unassembled WGS sequence"/>
</dbReference>
<dbReference type="Proteomes" id="UP000663856">
    <property type="component" value="Unassembled WGS sequence"/>
</dbReference>